<dbReference type="SUPFAM" id="SSF51735">
    <property type="entry name" value="NAD(P)-binding Rossmann-fold domains"/>
    <property type="match status" value="1"/>
</dbReference>
<dbReference type="InterPro" id="IPR000534">
    <property type="entry name" value="Semialdehyde_DH_NAD-bd"/>
</dbReference>
<proteinExistence type="inferred from homology"/>
<dbReference type="GO" id="GO:0051287">
    <property type="term" value="F:NAD binding"/>
    <property type="evidence" value="ECO:0007669"/>
    <property type="project" value="InterPro"/>
</dbReference>
<evidence type="ECO:0000256" key="3">
    <source>
        <dbReference type="ARBA" id="ARBA00022571"/>
    </source>
</evidence>
<keyword evidence="5" id="KW-0521">NADP</keyword>
<keyword evidence="6" id="KW-0560">Oxidoreductase</keyword>
<evidence type="ECO:0000256" key="2">
    <source>
        <dbReference type="ARBA" id="ARBA00013072"/>
    </source>
</evidence>
<evidence type="ECO:0000256" key="6">
    <source>
        <dbReference type="ARBA" id="ARBA00023002"/>
    </source>
</evidence>
<dbReference type="HAMAP" id="MF_00150">
    <property type="entry name" value="ArgC_type1"/>
    <property type="match status" value="1"/>
</dbReference>
<dbReference type="SUPFAM" id="SSF55347">
    <property type="entry name" value="Glyceraldehyde-3-phosphate dehydrogenase-like, C-terminal domain"/>
    <property type="match status" value="1"/>
</dbReference>
<comment type="caution">
    <text evidence="13">The sequence shown here is derived from an EMBL/GenBank/DDBJ whole genome shotgun (WGS) entry which is preliminary data.</text>
</comment>
<dbReference type="InterPro" id="IPR036291">
    <property type="entry name" value="NAD(P)-bd_dom_sf"/>
</dbReference>
<evidence type="ECO:0000256" key="7">
    <source>
        <dbReference type="ARBA" id="ARBA00050557"/>
    </source>
</evidence>
<dbReference type="Gene3D" id="3.40.50.720">
    <property type="entry name" value="NAD(P)-binding Rossmann-like Domain"/>
    <property type="match status" value="1"/>
</dbReference>
<dbReference type="CDD" id="cd23934">
    <property type="entry name" value="AGPR_1_C"/>
    <property type="match status" value="1"/>
</dbReference>
<dbReference type="GO" id="GO:0070401">
    <property type="term" value="F:NADP+ binding"/>
    <property type="evidence" value="ECO:0007669"/>
    <property type="project" value="InterPro"/>
</dbReference>
<dbReference type="NCBIfam" id="TIGR01850">
    <property type="entry name" value="argC"/>
    <property type="match status" value="1"/>
</dbReference>
<dbReference type="PANTHER" id="PTHR32338">
    <property type="entry name" value="N-ACETYL-GAMMA-GLUTAMYL-PHOSPHATE REDUCTASE, CHLOROPLASTIC-RELATED-RELATED"/>
    <property type="match status" value="1"/>
</dbReference>
<dbReference type="InterPro" id="IPR050085">
    <property type="entry name" value="AGPR"/>
</dbReference>
<evidence type="ECO:0000256" key="11">
    <source>
        <dbReference type="PROSITE-ProRule" id="PRU10010"/>
    </source>
</evidence>
<dbReference type="EC" id="1.2.1.38" evidence="2"/>
<dbReference type="PROSITE" id="PS01224">
    <property type="entry name" value="ARGC"/>
    <property type="match status" value="1"/>
</dbReference>
<keyword evidence="4" id="KW-0028">Amino-acid biosynthesis</keyword>
<dbReference type="Pfam" id="PF01118">
    <property type="entry name" value="Semialdhyde_dh"/>
    <property type="match status" value="1"/>
</dbReference>
<organism evidence="13 14">
    <name type="scientific">Symbiochloris irregularis</name>
    <dbReference type="NCBI Taxonomy" id="706552"/>
    <lineage>
        <taxon>Eukaryota</taxon>
        <taxon>Viridiplantae</taxon>
        <taxon>Chlorophyta</taxon>
        <taxon>core chlorophytes</taxon>
        <taxon>Trebouxiophyceae</taxon>
        <taxon>Trebouxiales</taxon>
        <taxon>Trebouxiaceae</taxon>
        <taxon>Symbiochloris</taxon>
    </lineage>
</organism>
<dbReference type="Proteomes" id="UP001465755">
    <property type="component" value="Unassembled WGS sequence"/>
</dbReference>
<dbReference type="CDD" id="cd17895">
    <property type="entry name" value="AGPR_1_N"/>
    <property type="match status" value="1"/>
</dbReference>
<dbReference type="PANTHER" id="PTHR32338:SF10">
    <property type="entry name" value="N-ACETYL-GAMMA-GLUTAMYL-PHOSPHATE REDUCTASE, CHLOROPLASTIC-RELATED"/>
    <property type="match status" value="1"/>
</dbReference>
<feature type="domain" description="Semialdehyde dehydrogenase NAD-binding" evidence="12">
    <location>
        <begin position="59"/>
        <end position="197"/>
    </location>
</feature>
<reference evidence="13 14" key="1">
    <citation type="journal article" date="2024" name="Nat. Commun.">
        <title>Phylogenomics reveals the evolutionary origins of lichenization in chlorophyte algae.</title>
        <authorList>
            <person name="Puginier C."/>
            <person name="Libourel C."/>
            <person name="Otte J."/>
            <person name="Skaloud P."/>
            <person name="Haon M."/>
            <person name="Grisel S."/>
            <person name="Petersen M."/>
            <person name="Berrin J.G."/>
            <person name="Delaux P.M."/>
            <person name="Dal Grande F."/>
            <person name="Keller J."/>
        </authorList>
    </citation>
    <scope>NUCLEOTIDE SEQUENCE [LARGE SCALE GENOMIC DNA]</scope>
    <source>
        <strain evidence="13 14">SAG 2036</strain>
    </source>
</reference>
<comment type="catalytic activity">
    <reaction evidence="7">
        <text>N-acetyl-L-glutamate 5-semialdehyde + phosphate + NADP(+) = N-acetyl-L-glutamyl 5-phosphate + NADPH + H(+)</text>
        <dbReference type="Rhea" id="RHEA:21588"/>
        <dbReference type="ChEBI" id="CHEBI:15378"/>
        <dbReference type="ChEBI" id="CHEBI:29123"/>
        <dbReference type="ChEBI" id="CHEBI:43474"/>
        <dbReference type="ChEBI" id="CHEBI:57783"/>
        <dbReference type="ChEBI" id="CHEBI:57936"/>
        <dbReference type="ChEBI" id="CHEBI:58349"/>
        <dbReference type="EC" id="1.2.1.38"/>
    </reaction>
</comment>
<protein>
    <recommendedName>
        <fullName evidence="9">Probable N-acetyl-gamma-glutamyl-phosphate reductase, chloroplastic</fullName>
        <ecNumber evidence="2">1.2.1.38</ecNumber>
    </recommendedName>
    <alternativeName>
        <fullName evidence="10">N-acetyl-glutamate semialdehyde dehydrogenase</fullName>
    </alternativeName>
</protein>
<evidence type="ECO:0000256" key="4">
    <source>
        <dbReference type="ARBA" id="ARBA00022605"/>
    </source>
</evidence>
<dbReference type="GO" id="GO:0003942">
    <property type="term" value="F:N-acetyl-gamma-glutamyl-phosphate reductase activity"/>
    <property type="evidence" value="ECO:0007669"/>
    <property type="project" value="UniProtKB-EC"/>
</dbReference>
<dbReference type="InterPro" id="IPR000706">
    <property type="entry name" value="AGPR_type-1"/>
</dbReference>
<comment type="similarity">
    <text evidence="8">Belongs to the NAGSA dehydrogenase family. Type 1 subfamily.</text>
</comment>
<dbReference type="Gene3D" id="3.30.360.10">
    <property type="entry name" value="Dihydrodipicolinate Reductase, domain 2"/>
    <property type="match status" value="1"/>
</dbReference>
<accession>A0AAW1NQ87</accession>
<dbReference type="EMBL" id="JALJOQ010000217">
    <property type="protein sequence ID" value="KAK9789010.1"/>
    <property type="molecule type" value="Genomic_DNA"/>
</dbReference>
<keyword evidence="3" id="KW-0055">Arginine biosynthesis</keyword>
<evidence type="ECO:0000256" key="1">
    <source>
        <dbReference type="ARBA" id="ARBA00004862"/>
    </source>
</evidence>
<evidence type="ECO:0000313" key="13">
    <source>
        <dbReference type="EMBL" id="KAK9789010.1"/>
    </source>
</evidence>
<evidence type="ECO:0000256" key="8">
    <source>
        <dbReference type="ARBA" id="ARBA00060921"/>
    </source>
</evidence>
<dbReference type="AlphaFoldDB" id="A0AAW1NQ87"/>
<dbReference type="GO" id="GO:0006526">
    <property type="term" value="P:L-arginine biosynthetic process"/>
    <property type="evidence" value="ECO:0007669"/>
    <property type="project" value="UniProtKB-KW"/>
</dbReference>
<dbReference type="Pfam" id="PF22698">
    <property type="entry name" value="Semialdhyde_dhC_1"/>
    <property type="match status" value="1"/>
</dbReference>
<evidence type="ECO:0000256" key="10">
    <source>
        <dbReference type="ARBA" id="ARBA00076903"/>
    </source>
</evidence>
<evidence type="ECO:0000256" key="9">
    <source>
        <dbReference type="ARBA" id="ARBA00067665"/>
    </source>
</evidence>
<gene>
    <name evidence="13" type="ORF">WJX73_004105</name>
</gene>
<keyword evidence="14" id="KW-1185">Reference proteome</keyword>
<dbReference type="InterPro" id="IPR058924">
    <property type="entry name" value="AGPR_dimerisation_dom"/>
</dbReference>
<feature type="active site" evidence="11">
    <location>
        <position position="205"/>
    </location>
</feature>
<sequence length="401" mass="42937">MGIIAQSADLSAAFVARPRSATASPLIRRGCSCQAAVAAQERQAASVNAASNGASAASRIAVLGASGYTGEEVVRLLAQHPTFSVVALTGESNAGKAFSEVFPHLVTATDVPKLTKIGDVDWSGVDAAFCCLPHATTQEVLASVPEHIKIVDLSADFRLRDVNTYAEWYGGAHKAPELQKEAVYGLTELHREQVRSARLVANPGCYPTSVQLPLCPLLQAGLIEKEDIIVDAKSGVSGAGRSAKVNLLYTEIAEGINCYGVSKHRHMPEIEQGLTDAAGSEVTISFTPNLMPMTRGMQSTCFVKLANGATHSDLHKHLTDFYKDETFVHVLPEGQIPHTRYVRGSNYNHINVFPDRIKGRAIIISVIDNLVKGASGQALQNLNLLMGQPEETGLLQQAMFP</sequence>
<comment type="pathway">
    <text evidence="1">Amino-acid biosynthesis; L-arginine biosynthesis; N(2)-acetyl-L-ornithine from L-glutamate: step 3/4.</text>
</comment>
<evidence type="ECO:0000256" key="5">
    <source>
        <dbReference type="ARBA" id="ARBA00022857"/>
    </source>
</evidence>
<name>A0AAW1NQ87_9CHLO</name>
<evidence type="ECO:0000259" key="12">
    <source>
        <dbReference type="SMART" id="SM00859"/>
    </source>
</evidence>
<dbReference type="SMART" id="SM00859">
    <property type="entry name" value="Semialdhyde_dh"/>
    <property type="match status" value="1"/>
</dbReference>
<dbReference type="FunFam" id="3.30.360.10:FF:000014">
    <property type="entry name" value="N-acetyl-gamma-glutamyl-phosphate reductase"/>
    <property type="match status" value="1"/>
</dbReference>
<evidence type="ECO:0000313" key="14">
    <source>
        <dbReference type="Proteomes" id="UP001465755"/>
    </source>
</evidence>
<dbReference type="InterPro" id="IPR023013">
    <property type="entry name" value="AGPR_AS"/>
</dbReference>